<comment type="subcellular location">
    <subcellularLocation>
        <location evidence="1">Cytoplasm</location>
    </subcellularLocation>
</comment>
<dbReference type="InterPro" id="IPR019734">
    <property type="entry name" value="TPR_rpt"/>
</dbReference>
<evidence type="ECO:0000256" key="3">
    <source>
        <dbReference type="ARBA" id="ARBA00022737"/>
    </source>
</evidence>
<dbReference type="PANTHER" id="PTHR46630">
    <property type="entry name" value="TETRATRICOPEPTIDE REPEAT PROTEIN 29"/>
    <property type="match status" value="1"/>
</dbReference>
<evidence type="ECO:0000256" key="2">
    <source>
        <dbReference type="ARBA" id="ARBA00022490"/>
    </source>
</evidence>
<protein>
    <submittedName>
        <fullName evidence="9">CHAT domain-containing protein</fullName>
    </submittedName>
</protein>
<evidence type="ECO:0000313" key="9">
    <source>
        <dbReference type="EMBL" id="NNF08106.1"/>
    </source>
</evidence>
<dbReference type="PANTHER" id="PTHR46630:SF1">
    <property type="entry name" value="TETRATRICOPEPTIDE REPEAT PROTEIN 29"/>
    <property type="match status" value="1"/>
</dbReference>
<evidence type="ECO:0000256" key="6">
    <source>
        <dbReference type="PROSITE-ProRule" id="PRU00339"/>
    </source>
</evidence>
<dbReference type="Proteomes" id="UP000547674">
    <property type="component" value="Unassembled WGS sequence"/>
</dbReference>
<dbReference type="SMART" id="SM00028">
    <property type="entry name" value="TPR"/>
    <property type="match status" value="5"/>
</dbReference>
<feature type="repeat" description="TPR" evidence="6">
    <location>
        <begin position="151"/>
        <end position="184"/>
    </location>
</feature>
<comment type="similarity">
    <text evidence="5">Belongs to the Rap family.</text>
</comment>
<feature type="region of interest" description="Disordered" evidence="7">
    <location>
        <begin position="1"/>
        <end position="27"/>
    </location>
</feature>
<dbReference type="InterPro" id="IPR051476">
    <property type="entry name" value="Bac_ResReg_Asp_Phosphatase"/>
</dbReference>
<dbReference type="InterPro" id="IPR011990">
    <property type="entry name" value="TPR-like_helical_dom_sf"/>
</dbReference>
<evidence type="ECO:0000313" key="10">
    <source>
        <dbReference type="Proteomes" id="UP000547674"/>
    </source>
</evidence>
<organism evidence="9 10">
    <name type="scientific">Eiseniibacteriota bacterium</name>
    <dbReference type="NCBI Taxonomy" id="2212470"/>
    <lineage>
        <taxon>Bacteria</taxon>
        <taxon>Candidatus Eiseniibacteriota</taxon>
    </lineage>
</organism>
<keyword evidence="3" id="KW-0677">Repeat</keyword>
<keyword evidence="2" id="KW-0963">Cytoplasm</keyword>
<dbReference type="SUPFAM" id="SSF48452">
    <property type="entry name" value="TPR-like"/>
    <property type="match status" value="2"/>
</dbReference>
<dbReference type="AlphaFoldDB" id="A0A7Y2H3I3"/>
<evidence type="ECO:0000256" key="1">
    <source>
        <dbReference type="ARBA" id="ARBA00004496"/>
    </source>
</evidence>
<feature type="non-terminal residue" evidence="9">
    <location>
        <position position="820"/>
    </location>
</feature>
<comment type="caution">
    <text evidence="9">The sequence shown here is derived from an EMBL/GenBank/DDBJ whole genome shotgun (WGS) entry which is preliminary data.</text>
</comment>
<evidence type="ECO:0000256" key="4">
    <source>
        <dbReference type="ARBA" id="ARBA00022803"/>
    </source>
</evidence>
<dbReference type="EMBL" id="JABDJR010000616">
    <property type="protein sequence ID" value="NNF08106.1"/>
    <property type="molecule type" value="Genomic_DNA"/>
</dbReference>
<evidence type="ECO:0000256" key="7">
    <source>
        <dbReference type="SAM" id="MobiDB-lite"/>
    </source>
</evidence>
<dbReference type="PROSITE" id="PS50005">
    <property type="entry name" value="TPR"/>
    <property type="match status" value="1"/>
</dbReference>
<keyword evidence="4 6" id="KW-0802">TPR repeat</keyword>
<name>A0A7Y2H3I3_UNCEI</name>
<dbReference type="Pfam" id="PF12770">
    <property type="entry name" value="CHAT"/>
    <property type="match status" value="1"/>
</dbReference>
<proteinExistence type="inferred from homology"/>
<dbReference type="Gene3D" id="1.25.40.10">
    <property type="entry name" value="Tetratricopeptide repeat domain"/>
    <property type="match status" value="2"/>
</dbReference>
<reference evidence="9 10" key="1">
    <citation type="submission" date="2020-03" db="EMBL/GenBank/DDBJ databases">
        <title>Metabolic flexibility allows generalist bacteria to become dominant in a frequently disturbed ecosystem.</title>
        <authorList>
            <person name="Chen Y.-J."/>
            <person name="Leung P.M."/>
            <person name="Bay S.K."/>
            <person name="Hugenholtz P."/>
            <person name="Kessler A.J."/>
            <person name="Shelley G."/>
            <person name="Waite D.W."/>
            <person name="Cook P.L."/>
            <person name="Greening C."/>
        </authorList>
    </citation>
    <scope>NUCLEOTIDE SEQUENCE [LARGE SCALE GENOMIC DNA]</scope>
    <source>
        <strain evidence="9">SS_bin_28</strain>
    </source>
</reference>
<evidence type="ECO:0000256" key="5">
    <source>
        <dbReference type="ARBA" id="ARBA00038253"/>
    </source>
</evidence>
<dbReference type="Pfam" id="PF13181">
    <property type="entry name" value="TPR_8"/>
    <property type="match status" value="1"/>
</dbReference>
<dbReference type="GO" id="GO:0005737">
    <property type="term" value="C:cytoplasm"/>
    <property type="evidence" value="ECO:0007669"/>
    <property type="project" value="UniProtKB-SubCell"/>
</dbReference>
<accession>A0A7Y2H3I3</accession>
<sequence>MRKRSQSMRPGPSAAANAKARDRSKGLTQDRVQFLSETVSRLTRVRRQRALWLAEALLARVRPASDPEQLALAHRARAHALRCVHRWTEAREDYEKASALFRDLGKVYEEARTGLGLLDTLVYLNQSEEALDLGEQLKKTFLKHKAHQRLGRLSVNLGNIHQRLGEHQRALQEYDQAVDTFSEQHLKNDLAIAVFNQAHARYSLGLYDEALRGYEASSVAWKNDQMHAAFCESELARASTLFALGRPHEALVVLRSIEARDDVARDRGVRSACLLDMARMELALGQTREAKGHLEVLLPLLEELRLFPELAEAYLLRGALALREGDLSEATTCLSSALSCSEQTENALESWWIRLHQALVLRSEGKASLPLLQECREAFKAQGHAAYEAQALVILVETALESKPHLAAGFLAELEGTGVAEPKGTNPSEDWPWFQWKLWELRGRVAREHGDTQKAEAHFEKAYANLDGVRRSIPLESIRASFLEDKSSLYGHAIENAIHGGWLDLALRWADRARSRGLMDGLLQEGSRRETLDTKPQSRTAFTGHWQLYELRESLAPGEDLLQFHILGNRVLAFHLKEGNSPRIVTCPPDSATLRETLKRLRRVWDRYALGTRFMRRNRSQLRATADDLLEELFQGLLAPVFGETELPAGLVVVPHQFLHGVPFHAFKHKTGYVGANTQVRYAPSAEALIHCERAAQDRPLKGSLRAGLVVGCASDQAPSADTEARRVATYLQDPCLLQNEAAKKSAVLGKLPTASHVHLASHGFLQTNNALRSGVQLADGELCLADLYDVNTKARFAVLSACQTGEAVLWGGDELMGLV</sequence>
<feature type="domain" description="CHAT" evidence="8">
    <location>
        <begin position="628"/>
        <end position="819"/>
    </location>
</feature>
<gene>
    <name evidence="9" type="ORF">HKN21_15185</name>
</gene>
<evidence type="ECO:0000259" key="8">
    <source>
        <dbReference type="Pfam" id="PF12770"/>
    </source>
</evidence>
<dbReference type="InterPro" id="IPR024983">
    <property type="entry name" value="CHAT_dom"/>
</dbReference>